<dbReference type="PANTHER" id="PTHR47658:SF1">
    <property type="entry name" value="MEIOSIS INITIATOR PROTEIN"/>
    <property type="match status" value="1"/>
</dbReference>
<evidence type="ECO:0000256" key="1">
    <source>
        <dbReference type="ARBA" id="ARBA00023242"/>
    </source>
</evidence>
<dbReference type="GO" id="GO:0003677">
    <property type="term" value="F:DNA binding"/>
    <property type="evidence" value="ECO:0007669"/>
    <property type="project" value="UniProtKB-UniRule"/>
</dbReference>
<evidence type="ECO:0000313" key="6">
    <source>
        <dbReference type="Proteomes" id="UP000092124"/>
    </source>
</evidence>
<feature type="region of interest" description="Disordered" evidence="3">
    <location>
        <begin position="1"/>
        <end position="101"/>
    </location>
</feature>
<sequence>MRMGPWRRRPFPTPSLLAPPHRVAGTWRGVASPQALHDVTHACTRSRGKEPRARPATPHSDGTARGPRPRESPRVPASRCPGPVGLPQRGHGTATSSQKSSLEATFARQVLVANGKDKKNHTSKLRELALLIPVTMKTRNKKHTKRSIDVAKALLRLHNNNNRGGFVGLGQNPSAGPTRRRHSTPSSSQKSHLWGNYFRPRKKKKFSRVSERPTWPQKPRCSLALDQSENLVTAHPGQKEENGESATHPRDLSPGTHPTTAPSPLEGDGGRAQLVFLDVAQNIVACDITSDHGAGTQDGEPDVDIKPQSRDQRSYLLTKAQPCLRQKLFLCTSSEADEEAPDNDPWLPAWTSEDSPNGSSLASESSQIDTWHVTNYGSEILGLNPSLFSSPSKILPDHVLEDGTYFLTEGLLESSAAACVLEGSQEKDTPSEGPTGPPNSQSSVSLDHCYLSLSENIKVLSSCSSSSESTNTESLWGQEANHEGLQTSSDEDRDYTWTPTQQSSGLLVAGKKTKKVQASQSPVKPKDSRKACPGQVKKKCVNGFIMFCRMNRKQYIRACPGTASTVATKELAQLWRRMTLEDRRPYCTKARRFSRQHNRIVKQESSDSEDEDEQTPKPFYQLLAEEAQVSMSLASWPPFVLIASFPVPFMDY</sequence>
<evidence type="ECO:0000256" key="3">
    <source>
        <dbReference type="SAM" id="MobiDB-lite"/>
    </source>
</evidence>
<dbReference type="PROSITE" id="PS50118">
    <property type="entry name" value="HMG_BOX_2"/>
    <property type="match status" value="1"/>
</dbReference>
<feature type="DNA-binding region" description="HMG box" evidence="2">
    <location>
        <begin position="537"/>
        <end position="605"/>
    </location>
</feature>
<feature type="compositionally biased region" description="Polar residues" evidence="3">
    <location>
        <begin position="352"/>
        <end position="366"/>
    </location>
</feature>
<name>A0A1A6GF28_NEOLE</name>
<dbReference type="STRING" id="56216.A0A1A6GF28"/>
<dbReference type="Proteomes" id="UP000092124">
    <property type="component" value="Unassembled WGS sequence"/>
</dbReference>
<evidence type="ECO:0000259" key="4">
    <source>
        <dbReference type="PROSITE" id="PS50118"/>
    </source>
</evidence>
<proteinExistence type="predicted"/>
<reference evidence="5 6" key="1">
    <citation type="submission" date="2016-06" db="EMBL/GenBank/DDBJ databases">
        <title>The Draft Genome Sequence and Annotation of the Desert Woodrat Neotoma lepida.</title>
        <authorList>
            <person name="Campbell M."/>
            <person name="Oakeson K.F."/>
            <person name="Yandell M."/>
            <person name="Halpert J.R."/>
            <person name="Dearing D."/>
        </authorList>
    </citation>
    <scope>NUCLEOTIDE SEQUENCE [LARGE SCALE GENOMIC DNA]</scope>
    <source>
        <strain evidence="5">417</strain>
        <tissue evidence="5">Liver</tissue>
    </source>
</reference>
<dbReference type="GO" id="GO:0005634">
    <property type="term" value="C:nucleus"/>
    <property type="evidence" value="ECO:0007669"/>
    <property type="project" value="UniProtKB-UniRule"/>
</dbReference>
<dbReference type="InterPro" id="IPR009071">
    <property type="entry name" value="HMG_box_dom"/>
</dbReference>
<organism evidence="5 6">
    <name type="scientific">Neotoma lepida</name>
    <name type="common">Desert woodrat</name>
    <dbReference type="NCBI Taxonomy" id="56216"/>
    <lineage>
        <taxon>Eukaryota</taxon>
        <taxon>Metazoa</taxon>
        <taxon>Chordata</taxon>
        <taxon>Craniata</taxon>
        <taxon>Vertebrata</taxon>
        <taxon>Euteleostomi</taxon>
        <taxon>Mammalia</taxon>
        <taxon>Eutheria</taxon>
        <taxon>Euarchontoglires</taxon>
        <taxon>Glires</taxon>
        <taxon>Rodentia</taxon>
        <taxon>Myomorpha</taxon>
        <taxon>Muroidea</taxon>
        <taxon>Cricetidae</taxon>
        <taxon>Neotominae</taxon>
        <taxon>Neotoma</taxon>
    </lineage>
</organism>
<feature type="region of interest" description="Disordered" evidence="3">
    <location>
        <begin position="335"/>
        <end position="366"/>
    </location>
</feature>
<dbReference type="AlphaFoldDB" id="A0A1A6GF28"/>
<dbReference type="EMBL" id="LZPO01097126">
    <property type="protein sequence ID" value="OBS64858.1"/>
    <property type="molecule type" value="Genomic_DNA"/>
</dbReference>
<dbReference type="Gene3D" id="1.10.30.10">
    <property type="entry name" value="High mobility group box domain"/>
    <property type="match status" value="1"/>
</dbReference>
<feature type="compositionally biased region" description="Basic and acidic residues" evidence="3">
    <location>
        <begin position="237"/>
        <end position="251"/>
    </location>
</feature>
<dbReference type="CDD" id="cd21977">
    <property type="entry name" value="HMG-box_BHMG1"/>
    <property type="match status" value="1"/>
</dbReference>
<keyword evidence="6" id="KW-1185">Reference proteome</keyword>
<gene>
    <name evidence="5" type="ORF">A6R68_06607</name>
</gene>
<evidence type="ECO:0000313" key="5">
    <source>
        <dbReference type="EMBL" id="OBS64858.1"/>
    </source>
</evidence>
<evidence type="ECO:0000256" key="2">
    <source>
        <dbReference type="PROSITE-ProRule" id="PRU00267"/>
    </source>
</evidence>
<dbReference type="InterPro" id="IPR036910">
    <property type="entry name" value="HMG_box_dom_sf"/>
</dbReference>
<feature type="region of interest" description="Disordered" evidence="3">
    <location>
        <begin position="161"/>
        <end position="269"/>
    </location>
</feature>
<feature type="domain" description="HMG box" evidence="4">
    <location>
        <begin position="537"/>
        <end position="605"/>
    </location>
</feature>
<comment type="caution">
    <text evidence="5">The sequence shown here is derived from an EMBL/GenBank/DDBJ whole genome shotgun (WGS) entry which is preliminary data.</text>
</comment>
<keyword evidence="2" id="KW-0238">DNA-binding</keyword>
<protein>
    <recommendedName>
        <fullName evidence="4">HMG box domain-containing protein</fullName>
    </recommendedName>
</protein>
<feature type="region of interest" description="Disordered" evidence="3">
    <location>
        <begin position="422"/>
        <end position="445"/>
    </location>
</feature>
<keyword evidence="1 2" id="KW-0539">Nucleus</keyword>
<dbReference type="SMART" id="SM00398">
    <property type="entry name" value="HMG"/>
    <property type="match status" value="1"/>
</dbReference>
<feature type="region of interest" description="Disordered" evidence="3">
    <location>
        <begin position="471"/>
        <end position="532"/>
    </location>
</feature>
<dbReference type="PANTHER" id="PTHR47658">
    <property type="entry name" value="HIGH MOBILITY GROUP B PROTEIN 12-RELATED"/>
    <property type="match status" value="1"/>
</dbReference>
<dbReference type="Pfam" id="PF00505">
    <property type="entry name" value="HMG_box"/>
    <property type="match status" value="1"/>
</dbReference>
<dbReference type="SUPFAM" id="SSF47095">
    <property type="entry name" value="HMG-box"/>
    <property type="match status" value="1"/>
</dbReference>
<dbReference type="OrthoDB" id="1919336at2759"/>
<accession>A0A1A6GF28</accession>
<feature type="compositionally biased region" description="Basic residues" evidence="3">
    <location>
        <begin position="1"/>
        <end position="10"/>
    </location>
</feature>